<dbReference type="AlphaFoldDB" id="X1LLZ1"/>
<sequence>MGHLALFLGLGICLGVGGWQLAVWLFEIRDKNKKYKAASAYALERNKPLLVVGGPWGITRTRHWLNVPAHGNGDVCLDIDRRAIEGHPCGVIANVTHIPFSDKCFGAVFSSHLLEHLPTTDDAKKALSE</sequence>
<gene>
    <name evidence="3" type="ORF">S06H3_17388</name>
</gene>
<comment type="caution">
    <text evidence="3">The sequence shown here is derived from an EMBL/GenBank/DDBJ whole genome shotgun (WGS) entry which is preliminary data.</text>
</comment>
<name>X1LLZ1_9ZZZZ</name>
<evidence type="ECO:0000259" key="2">
    <source>
        <dbReference type="Pfam" id="PF08241"/>
    </source>
</evidence>
<accession>X1LLZ1</accession>
<dbReference type="InterPro" id="IPR013216">
    <property type="entry name" value="Methyltransf_11"/>
</dbReference>
<feature type="domain" description="Methyltransferase type 11" evidence="2">
    <location>
        <begin position="91"/>
        <end position="129"/>
    </location>
</feature>
<dbReference type="GO" id="GO:0008757">
    <property type="term" value="F:S-adenosylmethionine-dependent methyltransferase activity"/>
    <property type="evidence" value="ECO:0007669"/>
    <property type="project" value="InterPro"/>
</dbReference>
<dbReference type="EMBL" id="BARV01008685">
    <property type="protein sequence ID" value="GAI06846.1"/>
    <property type="molecule type" value="Genomic_DNA"/>
</dbReference>
<evidence type="ECO:0000313" key="3">
    <source>
        <dbReference type="EMBL" id="GAI06846.1"/>
    </source>
</evidence>
<dbReference type="SUPFAM" id="SSF53335">
    <property type="entry name" value="S-adenosyl-L-methionine-dependent methyltransferases"/>
    <property type="match status" value="1"/>
</dbReference>
<dbReference type="Pfam" id="PF08241">
    <property type="entry name" value="Methyltransf_11"/>
    <property type="match status" value="1"/>
</dbReference>
<organism evidence="3">
    <name type="scientific">marine sediment metagenome</name>
    <dbReference type="NCBI Taxonomy" id="412755"/>
    <lineage>
        <taxon>unclassified sequences</taxon>
        <taxon>metagenomes</taxon>
        <taxon>ecological metagenomes</taxon>
    </lineage>
</organism>
<feature type="transmembrane region" description="Helical" evidence="1">
    <location>
        <begin position="6"/>
        <end position="26"/>
    </location>
</feature>
<proteinExistence type="predicted"/>
<feature type="non-terminal residue" evidence="3">
    <location>
        <position position="129"/>
    </location>
</feature>
<dbReference type="InterPro" id="IPR029063">
    <property type="entry name" value="SAM-dependent_MTases_sf"/>
</dbReference>
<evidence type="ECO:0000256" key="1">
    <source>
        <dbReference type="SAM" id="Phobius"/>
    </source>
</evidence>
<keyword evidence="1" id="KW-0472">Membrane</keyword>
<protein>
    <recommendedName>
        <fullName evidence="2">Methyltransferase type 11 domain-containing protein</fullName>
    </recommendedName>
</protein>
<keyword evidence="1" id="KW-0812">Transmembrane</keyword>
<dbReference type="Gene3D" id="3.40.50.150">
    <property type="entry name" value="Vaccinia Virus protein VP39"/>
    <property type="match status" value="1"/>
</dbReference>
<keyword evidence="1" id="KW-1133">Transmembrane helix</keyword>
<reference evidence="3" key="1">
    <citation type="journal article" date="2014" name="Front. Microbiol.">
        <title>High frequency of phylogenetically diverse reductive dehalogenase-homologous genes in deep subseafloor sedimentary metagenomes.</title>
        <authorList>
            <person name="Kawai M."/>
            <person name="Futagami T."/>
            <person name="Toyoda A."/>
            <person name="Takaki Y."/>
            <person name="Nishi S."/>
            <person name="Hori S."/>
            <person name="Arai W."/>
            <person name="Tsubouchi T."/>
            <person name="Morono Y."/>
            <person name="Uchiyama I."/>
            <person name="Ito T."/>
            <person name="Fujiyama A."/>
            <person name="Inagaki F."/>
            <person name="Takami H."/>
        </authorList>
    </citation>
    <scope>NUCLEOTIDE SEQUENCE</scope>
    <source>
        <strain evidence="3">Expedition CK06-06</strain>
    </source>
</reference>